<feature type="domain" description="Acyclic terpene utilisation N-terminal" evidence="2">
    <location>
        <begin position="6"/>
        <end position="441"/>
    </location>
</feature>
<accession>A0A6L6Q427</accession>
<dbReference type="InterPro" id="IPR056362">
    <property type="entry name" value="AtuA-like_ferredoxin_dom"/>
</dbReference>
<evidence type="ECO:0000313" key="4">
    <source>
        <dbReference type="EMBL" id="MTW04355.1"/>
    </source>
</evidence>
<dbReference type="Pfam" id="PF07287">
    <property type="entry name" value="AtuA"/>
    <property type="match status" value="1"/>
</dbReference>
<dbReference type="InterPro" id="IPR010839">
    <property type="entry name" value="AtuA_N"/>
</dbReference>
<comment type="caution">
    <text evidence="4">The sequence shown here is derived from an EMBL/GenBank/DDBJ whole genome shotgun (WGS) entry which is preliminary data.</text>
</comment>
<dbReference type="PANTHER" id="PTHR47708">
    <property type="match status" value="1"/>
</dbReference>
<keyword evidence="5" id="KW-1185">Reference proteome</keyword>
<gene>
    <name evidence="4" type="ORF">GM668_19945</name>
</gene>
<sequence>MHKDVVRIGGASGFWGDSMAGPVQLVQSGAIDFLVFDYLAELTMGLLAKAHSKDADAGYATDFVTVAMRAVLKPALAQGIRVVANAGGVNPHGCARALQALAQELGVAVNIAVVDGDDVLPQLPQLRAQVSVGAALPAQAASANAYLGAFPIKAALDAGAQVVITGRCVDSAVTLGPLLHAFGWPHDGYDLLAAGSLAGHLIECGCQGVGGLHTDWEAVPDWANSGYPVIECRRDGVFTITKPPGTGGLVTPVAVAEQLLYEIGDPARYLLPDVTCDFTAVTATQVAQHAVEVRGARGLPPPSTYKVCLTYMDGWRCAGQLTVIGFDAAAKAQRTADAILQRTRMMFSRLGMADYTATHTDIVGGAKPYAPAQGNGFEAVMWLAVSHGERRALELFAREIAPAATSWAPGTTGAAGRPPVAPLVRQMAFAIDKQKVAARVALLDAGGQPVDVPFAAPAHAACDSPVQTQRVPASEAIPDPQGPHETHHQPLRPPRTVPLIALAYARSGDKGDTSNIGVIARRPQDVPLLRALLTEQTVAGWLQPLVKGHVTRYELPGIHAFNFVCEQALDGGGMASLRHDPLGKGMAQILLAMPVQVPDDYPLE</sequence>
<feature type="domain" description="AtuA-like ferredoxin-fold" evidence="3">
    <location>
        <begin position="497"/>
        <end position="595"/>
    </location>
</feature>
<reference evidence="4 5" key="1">
    <citation type="submission" date="2019-11" db="EMBL/GenBank/DDBJ databases">
        <title>Type strains purchased from KCTC, JCM and DSMZ.</title>
        <authorList>
            <person name="Lu H."/>
        </authorList>
    </citation>
    <scope>NUCLEOTIDE SEQUENCE [LARGE SCALE GENOMIC DNA]</scope>
    <source>
        <strain evidence="4 5">KCTC 42409</strain>
    </source>
</reference>
<evidence type="ECO:0000313" key="5">
    <source>
        <dbReference type="Proteomes" id="UP000484015"/>
    </source>
</evidence>
<evidence type="ECO:0000256" key="1">
    <source>
        <dbReference type="SAM" id="MobiDB-lite"/>
    </source>
</evidence>
<dbReference type="Pfam" id="PF23544">
    <property type="entry name" value="AtuA_ferredoxin"/>
    <property type="match status" value="1"/>
</dbReference>
<dbReference type="OrthoDB" id="9763456at2"/>
<evidence type="ECO:0000259" key="2">
    <source>
        <dbReference type="Pfam" id="PF07287"/>
    </source>
</evidence>
<dbReference type="Proteomes" id="UP000484015">
    <property type="component" value="Unassembled WGS sequence"/>
</dbReference>
<name>A0A6L6Q427_9BURK</name>
<dbReference type="AlphaFoldDB" id="A0A6L6Q427"/>
<organism evidence="4 5">
    <name type="scientific">Pseudoduganella ginsengisoli</name>
    <dbReference type="NCBI Taxonomy" id="1462440"/>
    <lineage>
        <taxon>Bacteria</taxon>
        <taxon>Pseudomonadati</taxon>
        <taxon>Pseudomonadota</taxon>
        <taxon>Betaproteobacteria</taxon>
        <taxon>Burkholderiales</taxon>
        <taxon>Oxalobacteraceae</taxon>
        <taxon>Telluria group</taxon>
        <taxon>Pseudoduganella</taxon>
    </lineage>
</organism>
<dbReference type="RefSeq" id="WP_155440715.1">
    <property type="nucleotide sequence ID" value="NZ_WNLA01000015.1"/>
</dbReference>
<evidence type="ECO:0000259" key="3">
    <source>
        <dbReference type="Pfam" id="PF23544"/>
    </source>
</evidence>
<proteinExistence type="predicted"/>
<feature type="region of interest" description="Disordered" evidence="1">
    <location>
        <begin position="466"/>
        <end position="493"/>
    </location>
</feature>
<protein>
    <submittedName>
        <fullName evidence="4">Acyclic terpene utilization AtuA family protein</fullName>
    </submittedName>
</protein>
<dbReference type="EMBL" id="WNLA01000015">
    <property type="protein sequence ID" value="MTW04355.1"/>
    <property type="molecule type" value="Genomic_DNA"/>
</dbReference>
<dbReference type="PANTHER" id="PTHR47708:SF2">
    <property type="entry name" value="SI:CH73-132F6.5"/>
    <property type="match status" value="1"/>
</dbReference>